<dbReference type="RefSeq" id="XP_007311285.1">
    <property type="nucleotide sequence ID" value="XM_007311223.1"/>
</dbReference>
<reference evidence="4" key="1">
    <citation type="journal article" date="2012" name="Science">
        <title>The Paleozoic origin of enzymatic lignin decomposition reconstructed from 31 fungal genomes.</title>
        <authorList>
            <person name="Floudas D."/>
            <person name="Binder M."/>
            <person name="Riley R."/>
            <person name="Barry K."/>
            <person name="Blanchette R.A."/>
            <person name="Henrissat B."/>
            <person name="Martinez A.T."/>
            <person name="Otillar R."/>
            <person name="Spatafora J.W."/>
            <person name="Yadav J.S."/>
            <person name="Aerts A."/>
            <person name="Benoit I."/>
            <person name="Boyd A."/>
            <person name="Carlson A."/>
            <person name="Copeland A."/>
            <person name="Coutinho P.M."/>
            <person name="de Vries R.P."/>
            <person name="Ferreira P."/>
            <person name="Findley K."/>
            <person name="Foster B."/>
            <person name="Gaskell J."/>
            <person name="Glotzer D."/>
            <person name="Gorecki P."/>
            <person name="Heitman J."/>
            <person name="Hesse C."/>
            <person name="Hori C."/>
            <person name="Igarashi K."/>
            <person name="Jurgens J.A."/>
            <person name="Kallen N."/>
            <person name="Kersten P."/>
            <person name="Kohler A."/>
            <person name="Kuees U."/>
            <person name="Kumar T.K.A."/>
            <person name="Kuo A."/>
            <person name="LaButti K."/>
            <person name="Larrondo L.F."/>
            <person name="Lindquist E."/>
            <person name="Ling A."/>
            <person name="Lombard V."/>
            <person name="Lucas S."/>
            <person name="Lundell T."/>
            <person name="Martin R."/>
            <person name="McLaughlin D.J."/>
            <person name="Morgenstern I."/>
            <person name="Morin E."/>
            <person name="Murat C."/>
            <person name="Nagy L.G."/>
            <person name="Nolan M."/>
            <person name="Ohm R.A."/>
            <person name="Patyshakuliyeva A."/>
            <person name="Rokas A."/>
            <person name="Ruiz-Duenas F.J."/>
            <person name="Sabat G."/>
            <person name="Salamov A."/>
            <person name="Samejima M."/>
            <person name="Schmutz J."/>
            <person name="Slot J.C."/>
            <person name="St John F."/>
            <person name="Stenlid J."/>
            <person name="Sun H."/>
            <person name="Sun S."/>
            <person name="Syed K."/>
            <person name="Tsang A."/>
            <person name="Wiebenga A."/>
            <person name="Young D."/>
            <person name="Pisabarro A."/>
            <person name="Eastwood D.C."/>
            <person name="Martin F."/>
            <person name="Cullen D."/>
            <person name="Grigoriev I.V."/>
            <person name="Hibbett D.S."/>
        </authorList>
    </citation>
    <scope>NUCLEOTIDE SEQUENCE [LARGE SCALE GENOMIC DNA]</scope>
    <source>
        <strain evidence="4">FP-91666</strain>
    </source>
</reference>
<evidence type="ECO:0000256" key="1">
    <source>
        <dbReference type="ARBA" id="ARBA00022737"/>
    </source>
</evidence>
<feature type="domain" description="Nephrocystin 3-like N-terminal" evidence="2">
    <location>
        <begin position="210"/>
        <end position="282"/>
    </location>
</feature>
<evidence type="ECO:0000313" key="3">
    <source>
        <dbReference type="EMBL" id="EIM79719.1"/>
    </source>
</evidence>
<gene>
    <name evidence="3" type="ORF">STEHIDRAFT_163537</name>
</gene>
<dbReference type="InterPro" id="IPR027417">
    <property type="entry name" value="P-loop_NTPase"/>
</dbReference>
<proteinExistence type="predicted"/>
<protein>
    <recommendedName>
        <fullName evidence="2">Nephrocystin 3-like N-terminal domain-containing protein</fullName>
    </recommendedName>
</protein>
<dbReference type="GeneID" id="18802380"/>
<keyword evidence="1" id="KW-0677">Repeat</keyword>
<organism evidence="3 4">
    <name type="scientific">Stereum hirsutum (strain FP-91666)</name>
    <name type="common">White-rot fungus</name>
    <dbReference type="NCBI Taxonomy" id="721885"/>
    <lineage>
        <taxon>Eukaryota</taxon>
        <taxon>Fungi</taxon>
        <taxon>Dikarya</taxon>
        <taxon>Basidiomycota</taxon>
        <taxon>Agaricomycotina</taxon>
        <taxon>Agaricomycetes</taxon>
        <taxon>Russulales</taxon>
        <taxon>Stereaceae</taxon>
        <taxon>Stereum</taxon>
    </lineage>
</organism>
<name>R7RWM9_STEHR</name>
<dbReference type="Proteomes" id="UP000053927">
    <property type="component" value="Unassembled WGS sequence"/>
</dbReference>
<dbReference type="Pfam" id="PF24883">
    <property type="entry name" value="NPHP3_N"/>
    <property type="match status" value="1"/>
</dbReference>
<dbReference type="SUPFAM" id="SSF52540">
    <property type="entry name" value="P-loop containing nucleoside triphosphate hydrolases"/>
    <property type="match status" value="1"/>
</dbReference>
<dbReference type="KEGG" id="shs:STEHIDRAFT_163537"/>
<evidence type="ECO:0000313" key="4">
    <source>
        <dbReference type="Proteomes" id="UP000053927"/>
    </source>
</evidence>
<keyword evidence="4" id="KW-1185">Reference proteome</keyword>
<sequence length="288" mass="32607">MSDSRIEDDSESAPTSCIHQIYSWFKIALKFGGIATEAFPVAKAPVLALIEILKIVDETAENKEKHADINQRLLRLEIQFNKPIPGDDRCEEERRGQVQRQANNTVPIHSSNLTSNNNARLEDCVNQIRVAIADYQLGLQQQDHVYLKVNTTIPYPQANFVTEQIFLCQELADAQRLDKLPYSSLAMFEKAIESRTKCFGDTRAEVLGKLKLWISDPEDHRIFWLNGMAGTGKTTISISLADYTRDKGLFRAGFFCSRDFDETRDIKRIFPSIAYQLPKSNVSSSDAV</sequence>
<accession>R7RWM9</accession>
<dbReference type="EMBL" id="JH687402">
    <property type="protein sequence ID" value="EIM79719.1"/>
    <property type="molecule type" value="Genomic_DNA"/>
</dbReference>
<dbReference type="Gene3D" id="3.40.50.300">
    <property type="entry name" value="P-loop containing nucleotide triphosphate hydrolases"/>
    <property type="match status" value="1"/>
</dbReference>
<dbReference type="InterPro" id="IPR056884">
    <property type="entry name" value="NPHP3-like_N"/>
</dbReference>
<evidence type="ECO:0000259" key="2">
    <source>
        <dbReference type="Pfam" id="PF24883"/>
    </source>
</evidence>
<dbReference type="OrthoDB" id="3228837at2759"/>
<dbReference type="AlphaFoldDB" id="R7RWM9"/>